<sequence length="464" mass="50924">MAIELTEALQLAELSWRSNYPTGDKRWGLKQLHGLHRLLVDNRDAILATLPTSVPNHVHEHEFAHLIVSLFRHISQLDQEGHAESTKVSSLDGLEVTYRPVGRTVILAGNVSPLRWVLGPLAASLAAGNVTIVCLGSPNERFASLLSREWTRYLDQDSVFLSTSFDLEKLDLDRVDQVSIFGQSFSDTFKDPITATRILTNHGITPDSSTKDYSTILADPKAHIIDTLNAGVNAALINPGNRSWDQITAEIERACKLQLSDRLDVIFVRQDEAGVVRSKLQCSTSTVSLDDVFGSKTETSLRSRIASSKIEGSVLLVTTQSLEAVTDALINLAIPITQLAILGPCGPEVLEFVRRWVPAKLLSVGSICPLPIPELHDPHLQSPSLRPYGFSVPVYTYRDKGARVTDDVASIRATYKSLIKPLKPEPRGERVGFFDQVDYLIKGIGAALGVLVISGLYIGIRRPS</sequence>
<keyword evidence="1" id="KW-1133">Transmembrane helix</keyword>
<dbReference type="EMBL" id="JAOQAZ010000040">
    <property type="protein sequence ID" value="KAJ4247099.1"/>
    <property type="molecule type" value="Genomic_DNA"/>
</dbReference>
<gene>
    <name evidence="2" type="ORF">NW762_013237</name>
</gene>
<evidence type="ECO:0000313" key="3">
    <source>
        <dbReference type="Proteomes" id="UP001152049"/>
    </source>
</evidence>
<comment type="caution">
    <text evidence="2">The sequence shown here is derived from an EMBL/GenBank/DDBJ whole genome shotgun (WGS) entry which is preliminary data.</text>
</comment>
<dbReference type="OrthoDB" id="5065825at2759"/>
<evidence type="ECO:0000256" key="1">
    <source>
        <dbReference type="SAM" id="Phobius"/>
    </source>
</evidence>
<evidence type="ECO:0008006" key="4">
    <source>
        <dbReference type="Google" id="ProtNLM"/>
    </source>
</evidence>
<dbReference type="SUPFAM" id="SSF53720">
    <property type="entry name" value="ALDH-like"/>
    <property type="match status" value="1"/>
</dbReference>
<dbReference type="Gene3D" id="3.40.605.10">
    <property type="entry name" value="Aldehyde Dehydrogenase, Chain A, domain 1"/>
    <property type="match status" value="1"/>
</dbReference>
<accession>A0A9W8RPG5</accession>
<dbReference type="InterPro" id="IPR016161">
    <property type="entry name" value="Ald_DH/histidinol_DH"/>
</dbReference>
<organism evidence="2 3">
    <name type="scientific">Fusarium torreyae</name>
    <dbReference type="NCBI Taxonomy" id="1237075"/>
    <lineage>
        <taxon>Eukaryota</taxon>
        <taxon>Fungi</taxon>
        <taxon>Dikarya</taxon>
        <taxon>Ascomycota</taxon>
        <taxon>Pezizomycotina</taxon>
        <taxon>Sordariomycetes</taxon>
        <taxon>Hypocreomycetidae</taxon>
        <taxon>Hypocreales</taxon>
        <taxon>Nectriaceae</taxon>
        <taxon>Fusarium</taxon>
    </lineage>
</organism>
<evidence type="ECO:0000313" key="2">
    <source>
        <dbReference type="EMBL" id="KAJ4247099.1"/>
    </source>
</evidence>
<keyword evidence="1" id="KW-0472">Membrane</keyword>
<reference evidence="2" key="1">
    <citation type="submission" date="2022-09" db="EMBL/GenBank/DDBJ databases">
        <title>Fusarium specimens isolated from Avocado Roots.</title>
        <authorList>
            <person name="Stajich J."/>
            <person name="Roper C."/>
            <person name="Heimlech-Rivalta G."/>
        </authorList>
    </citation>
    <scope>NUCLEOTIDE SEQUENCE</scope>
    <source>
        <strain evidence="2">CF00136</strain>
    </source>
</reference>
<dbReference type="GO" id="GO:0016491">
    <property type="term" value="F:oxidoreductase activity"/>
    <property type="evidence" value="ECO:0007669"/>
    <property type="project" value="InterPro"/>
</dbReference>
<proteinExistence type="predicted"/>
<name>A0A9W8RPG5_9HYPO</name>
<keyword evidence="1" id="KW-0812">Transmembrane</keyword>
<dbReference type="InterPro" id="IPR016162">
    <property type="entry name" value="Ald_DH_N"/>
</dbReference>
<dbReference type="Proteomes" id="UP001152049">
    <property type="component" value="Unassembled WGS sequence"/>
</dbReference>
<dbReference type="AlphaFoldDB" id="A0A9W8RPG5"/>
<protein>
    <recommendedName>
        <fullName evidence="4">Aldehyde dehydrogenase domain-containing protein</fullName>
    </recommendedName>
</protein>
<feature type="transmembrane region" description="Helical" evidence="1">
    <location>
        <begin position="439"/>
        <end position="460"/>
    </location>
</feature>
<keyword evidence="3" id="KW-1185">Reference proteome</keyword>